<comment type="caution">
    <text evidence="2">The sequence shown here is derived from an EMBL/GenBank/DDBJ whole genome shotgun (WGS) entry which is preliminary data.</text>
</comment>
<keyword evidence="3" id="KW-1185">Reference proteome</keyword>
<evidence type="ECO:0000256" key="1">
    <source>
        <dbReference type="SAM" id="MobiDB-lite"/>
    </source>
</evidence>
<proteinExistence type="predicted"/>
<sequence length="120" mass="13263">MSEKVIYEKHPISPERKAELRQKGYKIIDARFAPDGYEHPEPTKEEKSKAGGPLKVDEIRAALDAKGVAYGDKAAKPELQKLLDESNKADEIKAKLTEKGVDFSAAVTLEDLQKLLDEAA</sequence>
<evidence type="ECO:0000313" key="3">
    <source>
        <dbReference type="Proteomes" id="UP001302573"/>
    </source>
</evidence>
<accession>A0ABU5VIL9</accession>
<dbReference type="Proteomes" id="UP001302573">
    <property type="component" value="Unassembled WGS sequence"/>
</dbReference>
<name>A0ABU5VIL9_9PSED</name>
<dbReference type="EMBL" id="JAYFUI010000186">
    <property type="protein sequence ID" value="MEA5673222.1"/>
    <property type="molecule type" value="Genomic_DNA"/>
</dbReference>
<evidence type="ECO:0008006" key="4">
    <source>
        <dbReference type="Google" id="ProtNLM"/>
    </source>
</evidence>
<evidence type="ECO:0000313" key="2">
    <source>
        <dbReference type="EMBL" id="MEA5673222.1"/>
    </source>
</evidence>
<organism evidence="2 3">
    <name type="scientific">Pseudomonas machongensis</name>
    <dbReference type="NCBI Taxonomy" id="3110229"/>
    <lineage>
        <taxon>Bacteria</taxon>
        <taxon>Pseudomonadati</taxon>
        <taxon>Pseudomonadota</taxon>
        <taxon>Gammaproteobacteria</taxon>
        <taxon>Pseudomonadales</taxon>
        <taxon>Pseudomonadaceae</taxon>
        <taxon>Pseudomonas</taxon>
    </lineage>
</organism>
<gene>
    <name evidence="2" type="ORF">VA602_18025</name>
</gene>
<dbReference type="InterPro" id="IPR036361">
    <property type="entry name" value="SAP_dom_sf"/>
</dbReference>
<feature type="region of interest" description="Disordered" evidence="1">
    <location>
        <begin position="34"/>
        <end position="53"/>
    </location>
</feature>
<protein>
    <recommendedName>
        <fullName evidence="4">HeH/LEM domain-containing protein</fullName>
    </recommendedName>
</protein>
<dbReference type="RefSeq" id="WP_323453862.1">
    <property type="nucleotide sequence ID" value="NZ_JAYFUI010000186.1"/>
</dbReference>
<reference evidence="2 3" key="1">
    <citation type="submission" date="2023-12" db="EMBL/GenBank/DDBJ databases">
        <title>Pseudomonas machongensis sp. nov., isolated from wilted pepper plants (Capsicum annuum).</title>
        <authorList>
            <person name="Qiu M."/>
            <person name="Li Y."/>
            <person name="Liu Q."/>
            <person name="Zhang X."/>
            <person name="Huang Y."/>
            <person name="Guo R."/>
            <person name="Hu M."/>
            <person name="Zhou J."/>
            <person name="Zhou X."/>
        </authorList>
    </citation>
    <scope>NUCLEOTIDE SEQUENCE [LARGE SCALE GENOMIC DNA]</scope>
    <source>
        <strain evidence="2 3">MH2</strain>
    </source>
</reference>
<feature type="compositionally biased region" description="Basic and acidic residues" evidence="1">
    <location>
        <begin position="36"/>
        <end position="53"/>
    </location>
</feature>
<dbReference type="Gene3D" id="1.10.720.30">
    <property type="entry name" value="SAP domain"/>
    <property type="match status" value="2"/>
</dbReference>